<gene>
    <name evidence="4" type="ORF">SLNSH_00605</name>
</gene>
<organism evidence="4 5">
    <name type="scientific">Alsobacter soli</name>
    <dbReference type="NCBI Taxonomy" id="2109933"/>
    <lineage>
        <taxon>Bacteria</taxon>
        <taxon>Pseudomonadati</taxon>
        <taxon>Pseudomonadota</taxon>
        <taxon>Alphaproteobacteria</taxon>
        <taxon>Hyphomicrobiales</taxon>
        <taxon>Alsobacteraceae</taxon>
        <taxon>Alsobacter</taxon>
    </lineage>
</organism>
<dbReference type="Pfam" id="PF00583">
    <property type="entry name" value="Acetyltransf_1"/>
    <property type="match status" value="1"/>
</dbReference>
<dbReference type="GO" id="GO:0016747">
    <property type="term" value="F:acyltransferase activity, transferring groups other than amino-acyl groups"/>
    <property type="evidence" value="ECO:0007669"/>
    <property type="project" value="InterPro"/>
</dbReference>
<dbReference type="Proteomes" id="UP000239772">
    <property type="component" value="Unassembled WGS sequence"/>
</dbReference>
<accession>A0A2T1HZA7</accession>
<proteinExistence type="predicted"/>
<dbReference type="AlphaFoldDB" id="A0A2T1HZA7"/>
<feature type="domain" description="N-acetyltransferase" evidence="3">
    <location>
        <begin position="46"/>
        <end position="203"/>
    </location>
</feature>
<dbReference type="PROSITE" id="PS51186">
    <property type="entry name" value="GNAT"/>
    <property type="match status" value="1"/>
</dbReference>
<dbReference type="OrthoDB" id="275336at2"/>
<comment type="caution">
    <text evidence="4">The sequence shown here is derived from an EMBL/GenBank/DDBJ whole genome shotgun (WGS) entry which is preliminary data.</text>
</comment>
<evidence type="ECO:0000259" key="3">
    <source>
        <dbReference type="PROSITE" id="PS51186"/>
    </source>
</evidence>
<dbReference type="InterPro" id="IPR016181">
    <property type="entry name" value="Acyl_CoA_acyltransferase"/>
</dbReference>
<evidence type="ECO:0000313" key="5">
    <source>
        <dbReference type="Proteomes" id="UP000239772"/>
    </source>
</evidence>
<dbReference type="Gene3D" id="3.40.630.30">
    <property type="match status" value="1"/>
</dbReference>
<dbReference type="InterPro" id="IPR000182">
    <property type="entry name" value="GNAT_dom"/>
</dbReference>
<dbReference type="SUPFAM" id="SSF55729">
    <property type="entry name" value="Acyl-CoA N-acyltransferases (Nat)"/>
    <property type="match status" value="1"/>
</dbReference>
<dbReference type="EMBL" id="PVZS01000001">
    <property type="protein sequence ID" value="PSC06920.1"/>
    <property type="molecule type" value="Genomic_DNA"/>
</dbReference>
<evidence type="ECO:0000256" key="1">
    <source>
        <dbReference type="ARBA" id="ARBA00022679"/>
    </source>
</evidence>
<reference evidence="5" key="1">
    <citation type="submission" date="2018-03" db="EMBL/GenBank/DDBJ databases">
        <authorList>
            <person name="Sun L."/>
            <person name="Liu H."/>
            <person name="Chen W."/>
            <person name="Huang K."/>
            <person name="Liu W."/>
            <person name="Gao X."/>
        </authorList>
    </citation>
    <scope>NUCLEOTIDE SEQUENCE [LARGE SCALE GENOMIC DNA]</scope>
    <source>
        <strain evidence="5">SH9</strain>
    </source>
</reference>
<dbReference type="PANTHER" id="PTHR43800:SF1">
    <property type="entry name" value="PEPTIDYL-LYSINE N-ACETYLTRANSFERASE YJAB"/>
    <property type="match status" value="1"/>
</dbReference>
<dbReference type="PANTHER" id="PTHR43800">
    <property type="entry name" value="PEPTIDYL-LYSINE N-ACETYLTRANSFERASE YJAB"/>
    <property type="match status" value="1"/>
</dbReference>
<dbReference type="CDD" id="cd04301">
    <property type="entry name" value="NAT_SF"/>
    <property type="match status" value="1"/>
</dbReference>
<evidence type="ECO:0000313" key="4">
    <source>
        <dbReference type="EMBL" id="PSC06920.1"/>
    </source>
</evidence>
<evidence type="ECO:0000256" key="2">
    <source>
        <dbReference type="ARBA" id="ARBA00023315"/>
    </source>
</evidence>
<keyword evidence="5" id="KW-1185">Reference proteome</keyword>
<keyword evidence="1 4" id="KW-0808">Transferase</keyword>
<keyword evidence="2" id="KW-0012">Acyltransferase</keyword>
<sequence length="203" mass="22507">MSTGPTLPDGYTDVPAGKIASVVTYLEMRERPARARGPEKPELSVERIGPADTARYKEVYRAIGERWFWFSRLAIPDAALAQFLSNPRVEAYAAVREGRDIGLMEIDFRGKGEAEIVYFGLVDRAVGQGAGRWLMDQALAVAWARPIRRCWLHTCTLDHPGAVGFYRRSGFTPYKLAIEVADDPRLTGALSPDAFPDIPLAKP</sequence>
<dbReference type="RefSeq" id="WP_106334705.1">
    <property type="nucleotide sequence ID" value="NZ_PVZS01000001.1"/>
</dbReference>
<protein>
    <submittedName>
        <fullName evidence="4">GNAT family N-acetyltransferase</fullName>
    </submittedName>
</protein>
<name>A0A2T1HZA7_9HYPH</name>